<dbReference type="InterPro" id="IPR004358">
    <property type="entry name" value="Sig_transdc_His_kin-like_C"/>
</dbReference>
<dbReference type="SMART" id="SM00086">
    <property type="entry name" value="PAC"/>
    <property type="match status" value="3"/>
</dbReference>
<organism evidence="15 16">
    <name type="scientific">Chlorogloeopsis fritschii PCC 6912</name>
    <dbReference type="NCBI Taxonomy" id="211165"/>
    <lineage>
        <taxon>Bacteria</taxon>
        <taxon>Bacillati</taxon>
        <taxon>Cyanobacteriota</taxon>
        <taxon>Cyanophyceae</taxon>
        <taxon>Nostocales</taxon>
        <taxon>Chlorogloeopsidaceae</taxon>
        <taxon>Chlorogloeopsis</taxon>
    </lineage>
</organism>
<dbReference type="NCBIfam" id="TIGR00229">
    <property type="entry name" value="sensory_box"/>
    <property type="match status" value="4"/>
</dbReference>
<evidence type="ECO:0000256" key="2">
    <source>
        <dbReference type="ARBA" id="ARBA00012438"/>
    </source>
</evidence>
<dbReference type="CDD" id="cd00156">
    <property type="entry name" value="REC"/>
    <property type="match status" value="1"/>
</dbReference>
<evidence type="ECO:0000256" key="8">
    <source>
        <dbReference type="ARBA" id="ARBA00023012"/>
    </source>
</evidence>
<dbReference type="SUPFAM" id="SSF52172">
    <property type="entry name" value="CheY-like"/>
    <property type="match status" value="1"/>
</dbReference>
<dbReference type="EMBL" id="RSCJ01000002">
    <property type="protein sequence ID" value="RUR85742.1"/>
    <property type="molecule type" value="Genomic_DNA"/>
</dbReference>
<evidence type="ECO:0000256" key="10">
    <source>
        <dbReference type="SAM" id="Coils"/>
    </source>
</evidence>
<dbReference type="SMART" id="SM00387">
    <property type="entry name" value="HATPase_c"/>
    <property type="match status" value="1"/>
</dbReference>
<protein>
    <recommendedName>
        <fullName evidence="2">histidine kinase</fullName>
        <ecNumber evidence="2">2.7.13.3</ecNumber>
    </recommendedName>
</protein>
<comment type="caution">
    <text evidence="15">The sequence shown here is derived from an EMBL/GenBank/DDBJ whole genome shotgun (WGS) entry which is preliminary data.</text>
</comment>
<dbReference type="InterPro" id="IPR000014">
    <property type="entry name" value="PAS"/>
</dbReference>
<evidence type="ECO:0000256" key="4">
    <source>
        <dbReference type="ARBA" id="ARBA00022679"/>
    </source>
</evidence>
<gene>
    <name evidence="15" type="ORF">PCC6912_05670</name>
</gene>
<dbReference type="InterPro" id="IPR036097">
    <property type="entry name" value="HisK_dim/P_sf"/>
</dbReference>
<feature type="domain" description="PAC" evidence="14">
    <location>
        <begin position="895"/>
        <end position="947"/>
    </location>
</feature>
<dbReference type="CDD" id="cd00082">
    <property type="entry name" value="HisKA"/>
    <property type="match status" value="1"/>
</dbReference>
<evidence type="ECO:0000259" key="11">
    <source>
        <dbReference type="PROSITE" id="PS50109"/>
    </source>
</evidence>
<sequence>MKINIFQDLTACQQAYQVLQQAYEELERRVQGRTSELQQVNEELQTALEELKITEEELRQQNEELIESRQVIELERQRYQDLFEFAPDGYLVTDIWGNIREANRAAATLLCVKQGHLIGKPLLIFITKPERKAFRTQLAQLQKVQNWEVYLKPHKGDPFATMVAVSSIDDEQGQQVGWRWLLRDISLRKQMEQRLQATHDQLEKRVEERTASLEQTNRLLQQEIGERQRAEATLRQSEAKYRTLFNSMDEGYGIAEIILNENGEPVDYRMLEVNPQFERLTGLSSEVALSGKTIREIAPELEEHWYQIYGQVGLTGEPVRFEQCAAEWGRWYDVYAFRIDEPEKRHVAILYNEITARKRREANSAFLVEIAEDFSRLSSVEEIIQTLGAKIGAYLNVTTCNFCEVDESCDEVVYLGCWNVEGVPRVPERICLSEQVSEDFLRRVHAGETIVSNNTQTNPVTNAQANGAIGALSFITVPFHKDGEWKYLFSIHDIVPRTWRKDEIELVRELANRTFPRLERARVEAAVAADLKDTQLLHKLSARLISEDNIQVLYNEIVTAAIALMRADGGSLQILDEATQELMLLATQGFDQTMIEHLYRVDTRFNTSCGIALASGERSFINFDVPESDDPDSHLRMHLNAGYLCAQSTPLISRSGKPIGMVSTHWHKHHRSSDRELRFLDLLARQAADLIEQRQAELEIRKFVSLADNSTDFIGMCDMNFVPFYVNPTGMQMVGLNDTRQYSEIPVREFFFPEDQDFIINEFFPRVLREGRAEVEIRFRHFQTGEALWMLYSVVCIKDTNDQLIGLATISRNITDRKLAQEKIKEQAALLDVTTDAIFVRDLECRVLYWNSGAERLYGWQAAEVLGKNCCDFLYKQISPSVEEALKTVVEQGEWHGELNKITKSGQEIVVETSWTLMRDEAGKPKSILSVDTNITEKKQLQAQFYRAQRLESLGTLASGIAHDLNNILTPILTVAQLLPLKFPNLDEKNRQLLTILEDNSKRGAELVKQITAFARGAEGKRVPLQPRHLLKEIEQVIKSTFPKSIEICIHIPTPNLWTVLADPTQIHQVLMNLCVNARDAMPNGGTLSISAQNFHVDENYTRMNLEAKEGNYVLITVSDTGCGMAPELLERIFEPFFTTKEPGKGTGLGLSTLIGIIKNHGGFVKVYSEVGKGSQFQVYLSAIDTLVTQETDDSQTVRGNGELILVVDDEAYIREITKTSLEDFNYRVLIASDGTGAFSLYAQHQNEITLVLIDIQMPSIDGFQAIRILQKMNPSIKIIAFSGLASNQKLLEASGINVQAFLSKPYTIKELLQTIQGVLSVP</sequence>
<dbReference type="InterPro" id="IPR036890">
    <property type="entry name" value="HATPase_C_sf"/>
</dbReference>
<feature type="coiled-coil region" evidence="10">
    <location>
        <begin position="9"/>
        <end position="82"/>
    </location>
</feature>
<dbReference type="SMART" id="SM00388">
    <property type="entry name" value="HisKA"/>
    <property type="match status" value="1"/>
</dbReference>
<keyword evidence="16" id="KW-1185">Reference proteome</keyword>
<dbReference type="STRING" id="211165.GCA_000317285_06085"/>
<comment type="catalytic activity">
    <reaction evidence="1">
        <text>ATP + protein L-histidine = ADP + protein N-phospho-L-histidine.</text>
        <dbReference type="EC" id="2.7.13.3"/>
    </reaction>
</comment>
<dbReference type="InterPro" id="IPR005467">
    <property type="entry name" value="His_kinase_dom"/>
</dbReference>
<proteinExistence type="predicted"/>
<keyword evidence="6" id="KW-0418">Kinase</keyword>
<feature type="domain" description="PAS" evidence="13">
    <location>
        <begin position="75"/>
        <end position="130"/>
    </location>
</feature>
<evidence type="ECO:0000256" key="5">
    <source>
        <dbReference type="ARBA" id="ARBA00022741"/>
    </source>
</evidence>
<reference evidence="15 16" key="1">
    <citation type="journal article" date="2019" name="Genome Biol. Evol.">
        <title>Day and night: Metabolic profiles and evolutionary relationships of six axenic non-marine cyanobacteria.</title>
        <authorList>
            <person name="Will S.E."/>
            <person name="Henke P."/>
            <person name="Boedeker C."/>
            <person name="Huang S."/>
            <person name="Brinkmann H."/>
            <person name="Rohde M."/>
            <person name="Jarek M."/>
            <person name="Friedl T."/>
            <person name="Seufert S."/>
            <person name="Schumacher M."/>
            <person name="Overmann J."/>
            <person name="Neumann-Schaal M."/>
            <person name="Petersen J."/>
        </authorList>
    </citation>
    <scope>NUCLEOTIDE SEQUENCE [LARGE SCALE GENOMIC DNA]</scope>
    <source>
        <strain evidence="15 16">PCC 6912</strain>
    </source>
</reference>
<evidence type="ECO:0000259" key="13">
    <source>
        <dbReference type="PROSITE" id="PS50112"/>
    </source>
</evidence>
<dbReference type="PROSITE" id="PS50110">
    <property type="entry name" value="RESPONSE_REGULATORY"/>
    <property type="match status" value="1"/>
</dbReference>
<dbReference type="InterPro" id="IPR003661">
    <property type="entry name" value="HisK_dim/P_dom"/>
</dbReference>
<dbReference type="Gene3D" id="1.10.287.130">
    <property type="match status" value="1"/>
</dbReference>
<dbReference type="PROSITE" id="PS50109">
    <property type="entry name" value="HIS_KIN"/>
    <property type="match status" value="1"/>
</dbReference>
<evidence type="ECO:0000259" key="14">
    <source>
        <dbReference type="PROSITE" id="PS50113"/>
    </source>
</evidence>
<dbReference type="Gene3D" id="3.30.450.20">
    <property type="entry name" value="PAS domain"/>
    <property type="match status" value="4"/>
</dbReference>
<dbReference type="OrthoDB" id="9788063at2"/>
<feature type="domain" description="PAC" evidence="14">
    <location>
        <begin position="145"/>
        <end position="197"/>
    </location>
</feature>
<dbReference type="RefSeq" id="WP_016878090.1">
    <property type="nucleotide sequence ID" value="NZ_AJLN01000141.1"/>
</dbReference>
<evidence type="ECO:0000313" key="15">
    <source>
        <dbReference type="EMBL" id="RUR85742.1"/>
    </source>
</evidence>
<feature type="domain" description="Response regulatory" evidence="12">
    <location>
        <begin position="1204"/>
        <end position="1320"/>
    </location>
</feature>
<feature type="domain" description="PAS" evidence="13">
    <location>
        <begin position="699"/>
        <end position="771"/>
    </location>
</feature>
<dbReference type="PRINTS" id="PR00344">
    <property type="entry name" value="BCTRLSENSOR"/>
</dbReference>
<dbReference type="InterPro" id="IPR003594">
    <property type="entry name" value="HATPase_dom"/>
</dbReference>
<evidence type="ECO:0000256" key="1">
    <source>
        <dbReference type="ARBA" id="ARBA00000085"/>
    </source>
</evidence>
<evidence type="ECO:0000259" key="12">
    <source>
        <dbReference type="PROSITE" id="PS50110"/>
    </source>
</evidence>
<dbReference type="GO" id="GO:0006355">
    <property type="term" value="P:regulation of DNA-templated transcription"/>
    <property type="evidence" value="ECO:0007669"/>
    <property type="project" value="InterPro"/>
</dbReference>
<accession>A0A3S0YIR7</accession>
<dbReference type="SUPFAM" id="SSF55874">
    <property type="entry name" value="ATPase domain of HSP90 chaperone/DNA topoisomerase II/histidine kinase"/>
    <property type="match status" value="1"/>
</dbReference>
<dbReference type="SMART" id="SM00091">
    <property type="entry name" value="PAS"/>
    <property type="match status" value="4"/>
</dbReference>
<dbReference type="PANTHER" id="PTHR43065:SF46">
    <property type="entry name" value="C4-DICARBOXYLATE TRANSPORT SENSOR PROTEIN DCTB"/>
    <property type="match status" value="1"/>
</dbReference>
<dbReference type="Pfam" id="PF13185">
    <property type="entry name" value="GAF_2"/>
    <property type="match status" value="1"/>
</dbReference>
<evidence type="ECO:0000256" key="9">
    <source>
        <dbReference type="PROSITE-ProRule" id="PRU00169"/>
    </source>
</evidence>
<dbReference type="PANTHER" id="PTHR43065">
    <property type="entry name" value="SENSOR HISTIDINE KINASE"/>
    <property type="match status" value="1"/>
</dbReference>
<evidence type="ECO:0000256" key="7">
    <source>
        <dbReference type="ARBA" id="ARBA00022840"/>
    </source>
</evidence>
<dbReference type="InterPro" id="IPR001789">
    <property type="entry name" value="Sig_transdc_resp-reg_receiver"/>
</dbReference>
<dbReference type="PROSITE" id="PS50112">
    <property type="entry name" value="PAS"/>
    <property type="match status" value="3"/>
</dbReference>
<dbReference type="Gene3D" id="3.40.50.2300">
    <property type="match status" value="1"/>
</dbReference>
<keyword evidence="5" id="KW-0547">Nucleotide-binding</keyword>
<keyword evidence="8" id="KW-0902">Two-component regulatory system</keyword>
<dbReference type="InterPro" id="IPR029016">
    <property type="entry name" value="GAF-like_dom_sf"/>
</dbReference>
<dbReference type="InterPro" id="IPR013656">
    <property type="entry name" value="PAS_4"/>
</dbReference>
<evidence type="ECO:0000313" key="16">
    <source>
        <dbReference type="Proteomes" id="UP000268857"/>
    </source>
</evidence>
<dbReference type="CDD" id="cd00130">
    <property type="entry name" value="PAS"/>
    <property type="match status" value="3"/>
</dbReference>
<dbReference type="InterPro" id="IPR003018">
    <property type="entry name" value="GAF"/>
</dbReference>
<dbReference type="InterPro" id="IPR011006">
    <property type="entry name" value="CheY-like_superfamily"/>
</dbReference>
<dbReference type="GO" id="GO:0000155">
    <property type="term" value="F:phosphorelay sensor kinase activity"/>
    <property type="evidence" value="ECO:0007669"/>
    <property type="project" value="InterPro"/>
</dbReference>
<dbReference type="Pfam" id="PF08448">
    <property type="entry name" value="PAS_4"/>
    <property type="match status" value="1"/>
</dbReference>
<feature type="domain" description="PAC" evidence="14">
    <location>
        <begin position="773"/>
        <end position="826"/>
    </location>
</feature>
<feature type="domain" description="Histidine kinase" evidence="11">
    <location>
        <begin position="960"/>
        <end position="1185"/>
    </location>
</feature>
<dbReference type="Gene3D" id="3.30.565.10">
    <property type="entry name" value="Histidine kinase-like ATPase, C-terminal domain"/>
    <property type="match status" value="1"/>
</dbReference>
<dbReference type="Pfam" id="PF00072">
    <property type="entry name" value="Response_reg"/>
    <property type="match status" value="1"/>
</dbReference>
<keyword evidence="4" id="KW-0808">Transferase</keyword>
<dbReference type="SMART" id="SM00065">
    <property type="entry name" value="GAF"/>
    <property type="match status" value="2"/>
</dbReference>
<keyword evidence="7" id="KW-0067">ATP-binding</keyword>
<dbReference type="GO" id="GO:0005524">
    <property type="term" value="F:ATP binding"/>
    <property type="evidence" value="ECO:0007669"/>
    <property type="project" value="UniProtKB-KW"/>
</dbReference>
<feature type="coiled-coil region" evidence="10">
    <location>
        <begin position="188"/>
        <end position="240"/>
    </location>
</feature>
<keyword evidence="10" id="KW-0175">Coiled coil</keyword>
<dbReference type="SUPFAM" id="SSF47384">
    <property type="entry name" value="Homodimeric domain of signal transducing histidine kinase"/>
    <property type="match status" value="1"/>
</dbReference>
<keyword evidence="3 9" id="KW-0597">Phosphoprotein</keyword>
<dbReference type="Gene3D" id="3.30.450.40">
    <property type="match status" value="2"/>
</dbReference>
<name>A0A3S0YIR7_CHLFR</name>
<evidence type="ECO:0000256" key="6">
    <source>
        <dbReference type="ARBA" id="ARBA00022777"/>
    </source>
</evidence>
<dbReference type="Pfam" id="PF13188">
    <property type="entry name" value="PAS_8"/>
    <property type="match status" value="1"/>
</dbReference>
<dbReference type="Pfam" id="PF00512">
    <property type="entry name" value="HisKA"/>
    <property type="match status" value="1"/>
</dbReference>
<feature type="domain" description="PAS" evidence="13">
    <location>
        <begin position="823"/>
        <end position="893"/>
    </location>
</feature>
<dbReference type="InterPro" id="IPR013767">
    <property type="entry name" value="PAS_fold"/>
</dbReference>
<evidence type="ECO:0000256" key="3">
    <source>
        <dbReference type="ARBA" id="ARBA00022553"/>
    </source>
</evidence>
<dbReference type="InterPro" id="IPR001610">
    <property type="entry name" value="PAC"/>
</dbReference>
<dbReference type="EC" id="2.7.13.3" evidence="2"/>
<dbReference type="SUPFAM" id="SSF55781">
    <property type="entry name" value="GAF domain-like"/>
    <property type="match status" value="2"/>
</dbReference>
<feature type="modified residue" description="4-aspartylphosphate" evidence="9">
    <location>
        <position position="1255"/>
    </location>
</feature>
<dbReference type="InterPro" id="IPR000700">
    <property type="entry name" value="PAS-assoc_C"/>
</dbReference>
<dbReference type="PROSITE" id="PS50113">
    <property type="entry name" value="PAC"/>
    <property type="match status" value="3"/>
</dbReference>
<dbReference type="Pfam" id="PF02518">
    <property type="entry name" value="HATPase_c"/>
    <property type="match status" value="1"/>
</dbReference>
<dbReference type="SUPFAM" id="SSF55785">
    <property type="entry name" value="PYP-like sensor domain (PAS domain)"/>
    <property type="match status" value="4"/>
</dbReference>
<dbReference type="Proteomes" id="UP000268857">
    <property type="component" value="Unassembled WGS sequence"/>
</dbReference>
<dbReference type="Pfam" id="PF00989">
    <property type="entry name" value="PAS"/>
    <property type="match status" value="1"/>
</dbReference>
<dbReference type="Pfam" id="PF13426">
    <property type="entry name" value="PAS_9"/>
    <property type="match status" value="1"/>
</dbReference>
<dbReference type="SMART" id="SM00448">
    <property type="entry name" value="REC"/>
    <property type="match status" value="1"/>
</dbReference>
<dbReference type="InterPro" id="IPR035965">
    <property type="entry name" value="PAS-like_dom_sf"/>
</dbReference>